<evidence type="ECO:0000313" key="3">
    <source>
        <dbReference type="Proteomes" id="UP000219612"/>
    </source>
</evidence>
<dbReference type="GO" id="GO:0005737">
    <property type="term" value="C:cytoplasm"/>
    <property type="evidence" value="ECO:0007669"/>
    <property type="project" value="TreeGrafter"/>
</dbReference>
<dbReference type="PANTHER" id="PTHR43441">
    <property type="entry name" value="RIBOSOMAL-PROTEIN-SERINE ACETYLTRANSFERASE"/>
    <property type="match status" value="1"/>
</dbReference>
<keyword evidence="3" id="KW-1185">Reference proteome</keyword>
<organism evidence="2 3">
    <name type="scientific">Paractinoplanes atraurantiacus</name>
    <dbReference type="NCBI Taxonomy" id="1036182"/>
    <lineage>
        <taxon>Bacteria</taxon>
        <taxon>Bacillati</taxon>
        <taxon>Actinomycetota</taxon>
        <taxon>Actinomycetes</taxon>
        <taxon>Micromonosporales</taxon>
        <taxon>Micromonosporaceae</taxon>
        <taxon>Paractinoplanes</taxon>
    </lineage>
</organism>
<proteinExistence type="predicted"/>
<keyword evidence="2" id="KW-0808">Transferase</keyword>
<evidence type="ECO:0000259" key="1">
    <source>
        <dbReference type="PROSITE" id="PS51186"/>
    </source>
</evidence>
<accession>A0A285HX14</accession>
<dbReference type="Pfam" id="PF13302">
    <property type="entry name" value="Acetyltransf_3"/>
    <property type="match status" value="1"/>
</dbReference>
<dbReference type="PANTHER" id="PTHR43441:SF10">
    <property type="entry name" value="ACETYLTRANSFERASE"/>
    <property type="match status" value="1"/>
</dbReference>
<name>A0A285HX14_9ACTN</name>
<dbReference type="GO" id="GO:0008999">
    <property type="term" value="F:protein-N-terminal-alanine acetyltransferase activity"/>
    <property type="evidence" value="ECO:0007669"/>
    <property type="project" value="TreeGrafter"/>
</dbReference>
<sequence length="188" mass="20455">MLATTPAIAAGSLGAKPQPTLTADGDLILRPWQPVDAPAFLGAYQDPAIRRWHTNRPDSLADVLAWFTRYEQDWRQETGGHWVVTGPDGEVLGRLAMRGWNFADGNAGAAYWVLPGARGAGVAPRALTALTLWAFSAGFHRLELGHSTLNAPSCRVAEKSGYILEGTQRSSAIHEDGRHDMHVHARIR</sequence>
<protein>
    <submittedName>
        <fullName evidence="2">Protein N-acetyltransferase, RimJ/RimL family</fullName>
    </submittedName>
</protein>
<dbReference type="PROSITE" id="PS51186">
    <property type="entry name" value="GNAT"/>
    <property type="match status" value="1"/>
</dbReference>
<gene>
    <name evidence="2" type="ORF">SAMN05421748_10612</name>
</gene>
<dbReference type="OrthoDB" id="2061990at2"/>
<dbReference type="GO" id="GO:1990189">
    <property type="term" value="F:protein N-terminal-serine acetyltransferase activity"/>
    <property type="evidence" value="ECO:0007669"/>
    <property type="project" value="TreeGrafter"/>
</dbReference>
<dbReference type="SUPFAM" id="SSF55729">
    <property type="entry name" value="Acyl-CoA N-acyltransferases (Nat)"/>
    <property type="match status" value="1"/>
</dbReference>
<feature type="domain" description="N-acetyltransferase" evidence="1">
    <location>
        <begin position="27"/>
        <end position="188"/>
    </location>
</feature>
<dbReference type="EMBL" id="OBDY01000006">
    <property type="protein sequence ID" value="SNY40250.1"/>
    <property type="molecule type" value="Genomic_DNA"/>
</dbReference>
<dbReference type="CDD" id="cd04301">
    <property type="entry name" value="NAT_SF"/>
    <property type="match status" value="1"/>
</dbReference>
<dbReference type="InterPro" id="IPR051908">
    <property type="entry name" value="Ribosomal_N-acetyltransferase"/>
</dbReference>
<reference evidence="2 3" key="1">
    <citation type="submission" date="2017-09" db="EMBL/GenBank/DDBJ databases">
        <authorList>
            <person name="Ehlers B."/>
            <person name="Leendertz F.H."/>
        </authorList>
    </citation>
    <scope>NUCLEOTIDE SEQUENCE [LARGE SCALE GENOMIC DNA]</scope>
    <source>
        <strain evidence="2 3">CGMCC 4.6857</strain>
    </source>
</reference>
<dbReference type="InterPro" id="IPR016181">
    <property type="entry name" value="Acyl_CoA_acyltransferase"/>
</dbReference>
<evidence type="ECO:0000313" key="2">
    <source>
        <dbReference type="EMBL" id="SNY40250.1"/>
    </source>
</evidence>
<dbReference type="RefSeq" id="WP_097320795.1">
    <property type="nucleotide sequence ID" value="NZ_OBDY01000006.1"/>
</dbReference>
<dbReference type="AlphaFoldDB" id="A0A285HX14"/>
<dbReference type="Gene3D" id="3.40.630.30">
    <property type="match status" value="1"/>
</dbReference>
<dbReference type="Proteomes" id="UP000219612">
    <property type="component" value="Unassembled WGS sequence"/>
</dbReference>
<dbReference type="InterPro" id="IPR000182">
    <property type="entry name" value="GNAT_dom"/>
</dbReference>